<dbReference type="OrthoDB" id="4734538at2759"/>
<protein>
    <submittedName>
        <fullName evidence="2">Uncharacterized protein</fullName>
    </submittedName>
</protein>
<name>A0A8H4ITW8_9PEZI</name>
<sequence>MVENLGLVQGIIAAVYAVALAGPVYTACALGEAAVWPILNKQAKTLKELDSFLSAARGSIAPLFPAYRAVRSIEAFVVVLCISIATLTPLTGSPLVGFAYTKQDVITEYTGNFTIGAVMRNKFIQNNPPGRMPVVVQDAFKLYTSWSSLLAEEPLPDFRDFIVNRAQLEPRGDVSVNAVQVQKQINCSGHSVKLEDNDPVSMITDTRMEGNSSNTTLLRIQPELTVWVDHIRYLSETRSVSTLIFAAINGTIERGQPSELTKNMRDNNYTSFEAVACDVDVSLVNSSFQIGSGSGEFATVSHLKMLEGPTHPASNYGALADLAAWFGVAPTVMGISIHGAQPMYADDYPLPGGYATYTGPKSHHWQLETLHNFINVSSGALATSMHFIKNTNDPNHRPLSTSLTSKKPVNRLDPSRAYYLLIPPFVILVIVGVLAGWNNWIHKRANIPIMRMAHVSEVIKTSQTADILEPAGEDSKYPNEPSTLGKLRVKYGVTPGGVVGFGKTISRF</sequence>
<keyword evidence="1" id="KW-0472">Membrane</keyword>
<evidence type="ECO:0000313" key="2">
    <source>
        <dbReference type="EMBL" id="KAF4307034.1"/>
    </source>
</evidence>
<organism evidence="2 3">
    <name type="scientific">Botryosphaeria dothidea</name>
    <dbReference type="NCBI Taxonomy" id="55169"/>
    <lineage>
        <taxon>Eukaryota</taxon>
        <taxon>Fungi</taxon>
        <taxon>Dikarya</taxon>
        <taxon>Ascomycota</taxon>
        <taxon>Pezizomycotina</taxon>
        <taxon>Dothideomycetes</taxon>
        <taxon>Dothideomycetes incertae sedis</taxon>
        <taxon>Botryosphaeriales</taxon>
        <taxon>Botryosphaeriaceae</taxon>
        <taxon>Botryosphaeria</taxon>
    </lineage>
</organism>
<comment type="caution">
    <text evidence="2">The sequence shown here is derived from an EMBL/GenBank/DDBJ whole genome shotgun (WGS) entry which is preliminary data.</text>
</comment>
<dbReference type="EMBL" id="WWBZ02000033">
    <property type="protein sequence ID" value="KAF4307034.1"/>
    <property type="molecule type" value="Genomic_DNA"/>
</dbReference>
<gene>
    <name evidence="2" type="ORF">GTA08_BOTSDO04980</name>
</gene>
<evidence type="ECO:0000256" key="1">
    <source>
        <dbReference type="SAM" id="Phobius"/>
    </source>
</evidence>
<dbReference type="AlphaFoldDB" id="A0A8H4ITW8"/>
<reference evidence="2" key="1">
    <citation type="submission" date="2020-04" db="EMBL/GenBank/DDBJ databases">
        <title>Genome Assembly and Annotation of Botryosphaeria dothidea sdau 11-99, a Latent Pathogen of Apple Fruit Ring Rot in China.</title>
        <authorList>
            <person name="Yu C."/>
            <person name="Diao Y."/>
            <person name="Lu Q."/>
            <person name="Zhao J."/>
            <person name="Cui S."/>
            <person name="Peng C."/>
            <person name="He B."/>
            <person name="Liu H."/>
        </authorList>
    </citation>
    <scope>NUCLEOTIDE SEQUENCE [LARGE SCALE GENOMIC DNA]</scope>
    <source>
        <strain evidence="2">Sdau11-99</strain>
    </source>
</reference>
<evidence type="ECO:0000313" key="3">
    <source>
        <dbReference type="Proteomes" id="UP000572817"/>
    </source>
</evidence>
<keyword evidence="3" id="KW-1185">Reference proteome</keyword>
<accession>A0A8H4ITW8</accession>
<keyword evidence="1" id="KW-1133">Transmembrane helix</keyword>
<keyword evidence="1" id="KW-0812">Transmembrane</keyword>
<proteinExistence type="predicted"/>
<feature type="transmembrane region" description="Helical" evidence="1">
    <location>
        <begin position="417"/>
        <end position="441"/>
    </location>
</feature>
<dbReference type="Proteomes" id="UP000572817">
    <property type="component" value="Unassembled WGS sequence"/>
</dbReference>